<reference evidence="1" key="2">
    <citation type="journal article" date="2023" name="IMA Fungus">
        <title>Comparative genomic study of the Penicillium genus elucidates a diverse pangenome and 15 lateral gene transfer events.</title>
        <authorList>
            <person name="Petersen C."/>
            <person name="Sorensen T."/>
            <person name="Nielsen M.R."/>
            <person name="Sondergaard T.E."/>
            <person name="Sorensen J.L."/>
            <person name="Fitzpatrick D.A."/>
            <person name="Frisvad J.C."/>
            <person name="Nielsen K.L."/>
        </authorList>
    </citation>
    <scope>NUCLEOTIDE SEQUENCE</scope>
    <source>
        <strain evidence="1">IBT 29864</strain>
    </source>
</reference>
<dbReference type="EMBL" id="JAPZBS010000002">
    <property type="protein sequence ID" value="KAJ5379708.1"/>
    <property type="molecule type" value="Genomic_DNA"/>
</dbReference>
<gene>
    <name evidence="1" type="ORF">N7496_002136</name>
</gene>
<dbReference type="GeneID" id="81434244"/>
<evidence type="ECO:0000313" key="2">
    <source>
        <dbReference type="Proteomes" id="UP001147782"/>
    </source>
</evidence>
<dbReference type="AlphaFoldDB" id="A0A9W9SNN5"/>
<protein>
    <submittedName>
        <fullName evidence="1">Uncharacterized protein</fullName>
    </submittedName>
</protein>
<evidence type="ECO:0000313" key="1">
    <source>
        <dbReference type="EMBL" id="KAJ5379708.1"/>
    </source>
</evidence>
<organism evidence="1 2">
    <name type="scientific">Penicillium cataractarum</name>
    <dbReference type="NCBI Taxonomy" id="2100454"/>
    <lineage>
        <taxon>Eukaryota</taxon>
        <taxon>Fungi</taxon>
        <taxon>Dikarya</taxon>
        <taxon>Ascomycota</taxon>
        <taxon>Pezizomycotina</taxon>
        <taxon>Eurotiomycetes</taxon>
        <taxon>Eurotiomycetidae</taxon>
        <taxon>Eurotiales</taxon>
        <taxon>Aspergillaceae</taxon>
        <taxon>Penicillium</taxon>
    </lineage>
</organism>
<dbReference type="OrthoDB" id="5423818at2759"/>
<accession>A0A9W9SNN5</accession>
<comment type="caution">
    <text evidence="1">The sequence shown here is derived from an EMBL/GenBank/DDBJ whole genome shotgun (WGS) entry which is preliminary data.</text>
</comment>
<dbReference type="RefSeq" id="XP_056557279.1">
    <property type="nucleotide sequence ID" value="XM_056695067.1"/>
</dbReference>
<proteinExistence type="predicted"/>
<dbReference type="Proteomes" id="UP001147782">
    <property type="component" value="Unassembled WGS sequence"/>
</dbReference>
<sequence length="67" mass="7737">MKTIEGPRLAQHGMEVQRPRLYRIVPHAQLYAPVGCFACHVYSILELRASHAEGDDDEKQKSYLKQR</sequence>
<name>A0A9W9SNN5_9EURO</name>
<reference evidence="1" key="1">
    <citation type="submission" date="2022-11" db="EMBL/GenBank/DDBJ databases">
        <authorList>
            <person name="Petersen C."/>
        </authorList>
    </citation>
    <scope>NUCLEOTIDE SEQUENCE</scope>
    <source>
        <strain evidence="1">IBT 29864</strain>
    </source>
</reference>
<keyword evidence="2" id="KW-1185">Reference proteome</keyword>